<organism evidence="1 2">
    <name type="scientific">Pseudomonas maioricensis</name>
    <dbReference type="NCBI Taxonomy" id="1766623"/>
    <lineage>
        <taxon>Bacteria</taxon>
        <taxon>Pseudomonadati</taxon>
        <taxon>Pseudomonadota</taxon>
        <taxon>Gammaproteobacteria</taxon>
        <taxon>Pseudomonadales</taxon>
        <taxon>Pseudomonadaceae</taxon>
        <taxon>Pseudomonas</taxon>
    </lineage>
</organism>
<protein>
    <submittedName>
        <fullName evidence="1">Uncharacterized protein</fullName>
    </submittedName>
</protein>
<keyword evidence="2" id="KW-1185">Reference proteome</keyword>
<evidence type="ECO:0000313" key="2">
    <source>
        <dbReference type="Proteomes" id="UP001320513"/>
    </source>
</evidence>
<proteinExistence type="predicted"/>
<dbReference type="EMBL" id="LOHG01000025">
    <property type="protein sequence ID" value="MCI8212636.1"/>
    <property type="molecule type" value="Genomic_DNA"/>
</dbReference>
<evidence type="ECO:0000313" key="1">
    <source>
        <dbReference type="EMBL" id="MCI8212636.1"/>
    </source>
</evidence>
<sequence length="150" mass="17226">MAHVEPPWAYLQNRFRFFFRQHSAPRCSDRLPESLFNNDQAVVMSNEFTHSMDSCQMNMPHRTFSDVYREQVIEIQVKHAPGIKEVVEFVAHVKVTMPGRTPVPIVRICNWGYLSVDEARHAGVAVGRDLVNSLMTEGDEVSPARIDRSR</sequence>
<reference evidence="1 2" key="1">
    <citation type="submission" date="2015-12" db="EMBL/GenBank/DDBJ databases">
        <title>Phylogenomics in the description of a new species in the Pseudomonas syringae group.</title>
        <authorList>
            <person name="Busquets A."/>
            <person name="Gomila M."/>
            <person name="Beiki F."/>
            <person name="Rahimian H."/>
            <person name="Mulet M."/>
            <person name="Sanchez D."/>
            <person name="Garcia-Valdes E."/>
            <person name="Lalucat J."/>
        </authorList>
    </citation>
    <scope>NUCLEOTIDE SEQUENCE [LARGE SCALE GENOMIC DNA]</scope>
    <source>
        <strain evidence="1 2">S25</strain>
    </source>
</reference>
<gene>
    <name evidence="1" type="ORF">AUC61_24190</name>
</gene>
<dbReference type="Proteomes" id="UP001320513">
    <property type="component" value="Unassembled WGS sequence"/>
</dbReference>
<comment type="caution">
    <text evidence="1">The sequence shown here is derived from an EMBL/GenBank/DDBJ whole genome shotgun (WGS) entry which is preliminary data.</text>
</comment>
<name>A0ABS9ZPZ7_9PSED</name>
<accession>A0ABS9ZPZ7</accession>